<dbReference type="KEGG" id="ali:AZOLI_2868"/>
<accession>G7Z3Q0</accession>
<organism evidence="1 2">
    <name type="scientific">Azospirillum lipoferum (strain 4B)</name>
    <dbReference type="NCBI Taxonomy" id="862719"/>
    <lineage>
        <taxon>Bacteria</taxon>
        <taxon>Pseudomonadati</taxon>
        <taxon>Pseudomonadota</taxon>
        <taxon>Alphaproteobacteria</taxon>
        <taxon>Rhodospirillales</taxon>
        <taxon>Azospirillaceae</taxon>
        <taxon>Azospirillum</taxon>
    </lineage>
</organism>
<name>G7Z3Q0_AZOL4</name>
<sequence>MLATPQAALLAVFMGEAIRRVRE</sequence>
<dbReference type="Proteomes" id="UP000005667">
    <property type="component" value="Chromosome"/>
</dbReference>
<proteinExistence type="predicted"/>
<evidence type="ECO:0000313" key="2">
    <source>
        <dbReference type="Proteomes" id="UP000005667"/>
    </source>
</evidence>
<protein>
    <submittedName>
        <fullName evidence="1">Uncharacterized protein</fullName>
    </submittedName>
</protein>
<dbReference type="EMBL" id="FQ311868">
    <property type="protein sequence ID" value="CBS88049.1"/>
    <property type="molecule type" value="Genomic_DNA"/>
</dbReference>
<gene>
    <name evidence="1" type="ordered locus">AZOLI_2868</name>
</gene>
<dbReference type="AlphaFoldDB" id="G7Z3Q0"/>
<reference evidence="2" key="1">
    <citation type="journal article" date="2011" name="PLoS Genet.">
        <title>Azospirillum genomes reveal transition of bacteria from aquatic to terrestrial environments.</title>
        <authorList>
            <person name="Wisniewski-Dye F."/>
            <person name="Borziak K."/>
            <person name="Khalsa-Moyers G."/>
            <person name="Alexandre G."/>
            <person name="Sukharnikov L.O."/>
            <person name="Wuichet K."/>
            <person name="Hurst G.B."/>
            <person name="McDonald W.H."/>
            <person name="Robertson J.S."/>
            <person name="Barbe V."/>
            <person name="Calteau A."/>
            <person name="Rouy Z."/>
            <person name="Mangenot S."/>
            <person name="Prigent-Combaret C."/>
            <person name="Normand P."/>
            <person name="Boyer M."/>
            <person name="Siguier P."/>
            <person name="Dessaux Y."/>
            <person name="Elmerich C."/>
            <person name="Condemine G."/>
            <person name="Krishnen G."/>
            <person name="Kennedy I."/>
            <person name="Paterson A.H."/>
            <person name="Gonzalez V."/>
            <person name="Mavingui P."/>
            <person name="Zhulin I.B."/>
        </authorList>
    </citation>
    <scope>NUCLEOTIDE SEQUENCE [LARGE SCALE GENOMIC DNA]</scope>
    <source>
        <strain evidence="2">4B</strain>
    </source>
</reference>
<keyword evidence="2" id="KW-1185">Reference proteome</keyword>
<evidence type="ECO:0000313" key="1">
    <source>
        <dbReference type="EMBL" id="CBS88049.1"/>
    </source>
</evidence>
<dbReference type="HOGENOM" id="CLU_3422712_0_0_5"/>